<sequence>MSHKGQIRVARRQPISRLAFANQQAAAVNNTEQGTNNSDISIHNSASESGESSDPNATARLFPPKKFSILCALSRPAMPLAVATGRARLPLFLLLFMGLASLLLPLGPTSRGQPPPTPTTVTVGLIVDAASPVGKIANTTIPMALDDFYAAYPNSSTRVQVLTHDSGGDVVAAASAALQLMTVQGARAILGPQSSVESSFVADLATRAEVPVVSFSATSPSVSPSSSGSFFVRAALSDAAQASAIAALASHFGWRRAVPVYQDDDYGAAFVPYLVDELTEAGAEVPYRCALPASASEDAVLAAVYRLESEQTRAFVVHARPALAERVFAAAQEAGMMSAGAWVITDGLTGLLGSIRPPPGVIGLAPHVPVHAAACAPSSGGGRTGSCATTATPSRPRPRWAATRCGPTTPRGPWRPRQSRLGRAGDLSSSSPPGLVVGGRSGGPTDFSDLGKSSSGKKLLAAIAATTFDGLGGRFRLVHGELTVPAFRIVNILGDGSKSSNRGLGPVIWPGDSTVVPSGWVQPTSGRKLRVAVPAYVDPGYRPIVHIDVDPATNRTVAGGYVIEVFEAAMRLLPYALPFEYVPAPSMPYNTLIDNVGHGVYDAAVADITITANRSQRVDFTLPYMSSGISMVVPFRDQRSKRAWVFVKPLRYDLWLVSFAFLVFTGFAVWAMEHRINEEFRGPPSYQIGTLLYFGFSTLVFSHRESLKSNLSRFAVVVWVFVVLILQSSYTASLTSMLTVPQLGPTIGDYGELWRGTTKVGIMNNSFMRAAMTKSGFPPSRLQPYRAAQSFHEALIDGTIGAIVDETPYLRLFLKSYCDNFTGSPYVADLSRAILNLTESDELSLIERKWFGDAEGCAVQGSQFTSASLSFCSFWGLFLITGATSLLCAAVHLATFVVANRRPIRDASHGSLRGRFLKLFDEKDLSSHTFKRKDAGGGSVAGRNSVDAGAASPAVTRVSDWSLQTASPAHGAGEIELAAAAGWQAEDEVTFAPNPPDAIIGGQNGTSHQLAQEEVAAARNPDGSSRDQNDGRGQQQASN</sequence>
<evidence type="ECO:0000256" key="12">
    <source>
        <dbReference type="ARBA" id="ARBA00023286"/>
    </source>
</evidence>
<evidence type="ECO:0000256" key="11">
    <source>
        <dbReference type="ARBA" id="ARBA00023180"/>
    </source>
</evidence>
<dbReference type="Pfam" id="PF00060">
    <property type="entry name" value="Lig_chan"/>
    <property type="match status" value="1"/>
</dbReference>
<evidence type="ECO:0000256" key="16">
    <source>
        <dbReference type="SAM" id="MobiDB-lite"/>
    </source>
</evidence>
<accession>A0AAV5CKF0</accession>
<evidence type="ECO:0000313" key="20">
    <source>
        <dbReference type="Proteomes" id="UP001054889"/>
    </source>
</evidence>
<feature type="domain" description="Ionotropic glutamate receptor C-terminal" evidence="18">
    <location>
        <begin position="528"/>
        <end position="853"/>
    </location>
</feature>
<comment type="subunit">
    <text evidence="3">May form heteromers.</text>
</comment>
<keyword evidence="12" id="KW-1071">Ligand-gated ion channel</keyword>
<evidence type="ECO:0000256" key="6">
    <source>
        <dbReference type="ARBA" id="ARBA00022729"/>
    </source>
</evidence>
<dbReference type="InterPro" id="IPR015683">
    <property type="entry name" value="Ionotropic_Glu_rcpt"/>
</dbReference>
<feature type="compositionally biased region" description="Polar residues" evidence="16">
    <location>
        <begin position="34"/>
        <end position="56"/>
    </location>
</feature>
<dbReference type="Gene3D" id="3.40.190.10">
    <property type="entry name" value="Periplasmic binding protein-like II"/>
    <property type="match status" value="1"/>
</dbReference>
<dbReference type="GO" id="GO:0016020">
    <property type="term" value="C:membrane"/>
    <property type="evidence" value="ECO:0007669"/>
    <property type="project" value="UniProtKB-SubCell"/>
</dbReference>
<keyword evidence="4" id="KW-0813">Transport</keyword>
<evidence type="ECO:0000256" key="4">
    <source>
        <dbReference type="ARBA" id="ARBA00022448"/>
    </source>
</evidence>
<keyword evidence="9 17" id="KW-0472">Membrane</keyword>
<dbReference type="SUPFAM" id="SSF53822">
    <property type="entry name" value="Periplasmic binding protein-like I"/>
    <property type="match status" value="1"/>
</dbReference>
<dbReference type="Gene3D" id="3.40.50.2300">
    <property type="match status" value="1"/>
</dbReference>
<keyword evidence="15" id="KW-1015">Disulfide bond</keyword>
<evidence type="ECO:0000256" key="2">
    <source>
        <dbReference type="ARBA" id="ARBA00008685"/>
    </source>
</evidence>
<keyword evidence="5 17" id="KW-0812">Transmembrane</keyword>
<evidence type="ECO:0000256" key="9">
    <source>
        <dbReference type="ARBA" id="ARBA00023136"/>
    </source>
</evidence>
<gene>
    <name evidence="19" type="primary">ga15816</name>
    <name evidence="19" type="ORF">PR202_ga15816</name>
</gene>
<dbReference type="InterPro" id="IPR001828">
    <property type="entry name" value="ANF_lig-bd_rcpt"/>
</dbReference>
<evidence type="ECO:0000256" key="17">
    <source>
        <dbReference type="SAM" id="Phobius"/>
    </source>
</evidence>
<feature type="region of interest" description="Disordered" evidence="16">
    <location>
        <begin position="26"/>
        <end position="58"/>
    </location>
</feature>
<evidence type="ECO:0000256" key="5">
    <source>
        <dbReference type="ARBA" id="ARBA00022692"/>
    </source>
</evidence>
<dbReference type="SMART" id="SM00079">
    <property type="entry name" value="PBPe"/>
    <property type="match status" value="1"/>
</dbReference>
<comment type="subcellular location">
    <subcellularLocation>
        <location evidence="1">Membrane</location>
        <topology evidence="1">Multi-pass membrane protein</topology>
    </subcellularLocation>
</comment>
<dbReference type="EMBL" id="BQKI01000007">
    <property type="protein sequence ID" value="GJM98778.1"/>
    <property type="molecule type" value="Genomic_DNA"/>
</dbReference>
<dbReference type="FunFam" id="3.40.50.2300:FF:000188">
    <property type="entry name" value="Glutamate receptor"/>
    <property type="match status" value="1"/>
</dbReference>
<keyword evidence="20" id="KW-1185">Reference proteome</keyword>
<name>A0AAV5CKF0_ELECO</name>
<dbReference type="PIRSF" id="PIRSF037090">
    <property type="entry name" value="Iontro_Glu-like_rcpt_pln"/>
    <property type="match status" value="1"/>
</dbReference>
<dbReference type="InterPro" id="IPR001320">
    <property type="entry name" value="Iontro_rcpt_C"/>
</dbReference>
<keyword evidence="8" id="KW-0406">Ion transport</keyword>
<feature type="region of interest" description="Disordered" evidence="16">
    <location>
        <begin position="379"/>
        <end position="451"/>
    </location>
</feature>
<evidence type="ECO:0000256" key="14">
    <source>
        <dbReference type="ARBA" id="ARBA00049638"/>
    </source>
</evidence>
<dbReference type="AlphaFoldDB" id="A0AAV5CKF0"/>
<evidence type="ECO:0000256" key="8">
    <source>
        <dbReference type="ARBA" id="ARBA00023065"/>
    </source>
</evidence>
<dbReference type="Pfam" id="PF10613">
    <property type="entry name" value="Lig_chan-Glu_bd"/>
    <property type="match status" value="1"/>
</dbReference>
<organism evidence="19 20">
    <name type="scientific">Eleusine coracana subsp. coracana</name>
    <dbReference type="NCBI Taxonomy" id="191504"/>
    <lineage>
        <taxon>Eukaryota</taxon>
        <taxon>Viridiplantae</taxon>
        <taxon>Streptophyta</taxon>
        <taxon>Embryophyta</taxon>
        <taxon>Tracheophyta</taxon>
        <taxon>Spermatophyta</taxon>
        <taxon>Magnoliopsida</taxon>
        <taxon>Liliopsida</taxon>
        <taxon>Poales</taxon>
        <taxon>Poaceae</taxon>
        <taxon>PACMAD clade</taxon>
        <taxon>Chloridoideae</taxon>
        <taxon>Cynodonteae</taxon>
        <taxon>Eleusininae</taxon>
        <taxon>Eleusine</taxon>
    </lineage>
</organism>
<comment type="caution">
    <text evidence="19">The sequence shown here is derived from an EMBL/GenBank/DDBJ whole genome shotgun (WGS) entry which is preliminary data.</text>
</comment>
<dbReference type="FunFam" id="3.40.190.10:FF:000396">
    <property type="entry name" value="Glutamate receptor"/>
    <property type="match status" value="1"/>
</dbReference>
<dbReference type="GO" id="GO:0015276">
    <property type="term" value="F:ligand-gated monoatomic ion channel activity"/>
    <property type="evidence" value="ECO:0007669"/>
    <property type="project" value="InterPro"/>
</dbReference>
<dbReference type="InterPro" id="IPR019594">
    <property type="entry name" value="Glu/Gly-bd"/>
</dbReference>
<keyword evidence="7 17" id="KW-1133">Transmembrane helix</keyword>
<reference evidence="19" key="1">
    <citation type="journal article" date="2018" name="DNA Res.">
        <title>Multiple hybrid de novo genome assembly of finger millet, an orphan allotetraploid crop.</title>
        <authorList>
            <person name="Hatakeyama M."/>
            <person name="Aluri S."/>
            <person name="Balachadran M.T."/>
            <person name="Sivarajan S.R."/>
            <person name="Patrignani A."/>
            <person name="Gruter S."/>
            <person name="Poveda L."/>
            <person name="Shimizu-Inatsugi R."/>
            <person name="Baeten J."/>
            <person name="Francoijs K.J."/>
            <person name="Nataraja K.N."/>
            <person name="Reddy Y.A.N."/>
            <person name="Phadnis S."/>
            <person name="Ravikumar R.L."/>
            <person name="Schlapbach R."/>
            <person name="Sreeman S.M."/>
            <person name="Shimizu K.K."/>
        </authorList>
    </citation>
    <scope>NUCLEOTIDE SEQUENCE</scope>
</reference>
<evidence type="ECO:0000259" key="18">
    <source>
        <dbReference type="SMART" id="SM00079"/>
    </source>
</evidence>
<evidence type="ECO:0000256" key="15">
    <source>
        <dbReference type="PIRSR" id="PIRSR037090-50"/>
    </source>
</evidence>
<evidence type="ECO:0000313" key="19">
    <source>
        <dbReference type="EMBL" id="GJM98778.1"/>
    </source>
</evidence>
<feature type="transmembrane region" description="Helical" evidence="17">
    <location>
        <begin position="874"/>
        <end position="899"/>
    </location>
</feature>
<dbReference type="Pfam" id="PF01094">
    <property type="entry name" value="ANF_receptor"/>
    <property type="match status" value="1"/>
</dbReference>
<keyword evidence="10" id="KW-0675">Receptor</keyword>
<dbReference type="CDD" id="cd13686">
    <property type="entry name" value="GluR_Plant"/>
    <property type="match status" value="1"/>
</dbReference>
<keyword evidence="6" id="KW-0732">Signal</keyword>
<proteinExistence type="inferred from homology"/>
<feature type="transmembrane region" description="Helical" evidence="17">
    <location>
        <begin position="714"/>
        <end position="732"/>
    </location>
</feature>
<comment type="similarity">
    <text evidence="2">Belongs to the glutamate-gated ion channel (TC 1.A.10.1) family.</text>
</comment>
<evidence type="ECO:0000256" key="1">
    <source>
        <dbReference type="ARBA" id="ARBA00004141"/>
    </source>
</evidence>
<dbReference type="InterPro" id="IPR028082">
    <property type="entry name" value="Peripla_BP_I"/>
</dbReference>
<feature type="disulfide bond" evidence="15">
    <location>
        <begin position="818"/>
        <end position="857"/>
    </location>
</feature>
<comment type="function">
    <text evidence="14">Glutamate-gated receptor that probably acts as a non-selective cation channel. May be involved in light-signal transduction and calcium homeostasis via the regulation of calcium influx into cells.</text>
</comment>
<dbReference type="PANTHER" id="PTHR34836:SF1">
    <property type="entry name" value="OS09G0428600 PROTEIN"/>
    <property type="match status" value="1"/>
</dbReference>
<dbReference type="InterPro" id="IPR017103">
    <property type="entry name" value="Iontropic_Glu_rcpt_pln"/>
</dbReference>
<feature type="compositionally biased region" description="Low complexity" evidence="16">
    <location>
        <begin position="403"/>
        <end position="416"/>
    </location>
</feature>
<evidence type="ECO:0000256" key="13">
    <source>
        <dbReference type="ARBA" id="ARBA00023303"/>
    </source>
</evidence>
<dbReference type="Gene3D" id="1.10.287.70">
    <property type="match status" value="1"/>
</dbReference>
<dbReference type="Proteomes" id="UP001054889">
    <property type="component" value="Unassembled WGS sequence"/>
</dbReference>
<evidence type="ECO:0000256" key="7">
    <source>
        <dbReference type="ARBA" id="ARBA00022989"/>
    </source>
</evidence>
<dbReference type="FunFam" id="1.10.287.70:FF:000163">
    <property type="entry name" value="Glutamate receptor"/>
    <property type="match status" value="1"/>
</dbReference>
<keyword evidence="11" id="KW-0325">Glycoprotein</keyword>
<feature type="transmembrane region" description="Helical" evidence="17">
    <location>
        <begin position="652"/>
        <end position="672"/>
    </location>
</feature>
<dbReference type="PANTHER" id="PTHR34836">
    <property type="entry name" value="OS06G0188250 PROTEIN"/>
    <property type="match status" value="1"/>
</dbReference>
<feature type="region of interest" description="Disordered" evidence="16">
    <location>
        <begin position="990"/>
        <end position="1039"/>
    </location>
</feature>
<evidence type="ECO:0000256" key="10">
    <source>
        <dbReference type="ARBA" id="ARBA00023170"/>
    </source>
</evidence>
<reference evidence="19" key="2">
    <citation type="submission" date="2021-12" db="EMBL/GenBank/DDBJ databases">
        <title>Resequencing data analysis of finger millet.</title>
        <authorList>
            <person name="Hatakeyama M."/>
            <person name="Aluri S."/>
            <person name="Balachadran M.T."/>
            <person name="Sivarajan S.R."/>
            <person name="Poveda L."/>
            <person name="Shimizu-Inatsugi R."/>
            <person name="Schlapbach R."/>
            <person name="Sreeman S.M."/>
            <person name="Shimizu K.K."/>
        </authorList>
    </citation>
    <scope>NUCLEOTIDE SEQUENCE</scope>
</reference>
<evidence type="ECO:0000256" key="3">
    <source>
        <dbReference type="ARBA" id="ARBA00011095"/>
    </source>
</evidence>
<keyword evidence="13" id="KW-0407">Ion channel</keyword>
<protein>
    <recommendedName>
        <fullName evidence="18">Ionotropic glutamate receptor C-terminal domain-containing protein</fullName>
    </recommendedName>
</protein>
<dbReference type="SUPFAM" id="SSF53850">
    <property type="entry name" value="Periplasmic binding protein-like II"/>
    <property type="match status" value="1"/>
</dbReference>